<evidence type="ECO:0000313" key="4">
    <source>
        <dbReference type="EMBL" id="KAA8898602.1"/>
    </source>
</evidence>
<name>A0A642UGQ6_DIURU</name>
<dbReference type="InterPro" id="IPR035979">
    <property type="entry name" value="RBD_domain_sf"/>
</dbReference>
<dbReference type="GeneID" id="54783273"/>
<dbReference type="InterPro" id="IPR034393">
    <property type="entry name" value="TatSF1-like"/>
</dbReference>
<dbReference type="GO" id="GO:0003723">
    <property type="term" value="F:RNA binding"/>
    <property type="evidence" value="ECO:0007669"/>
    <property type="project" value="UniProtKB-UniRule"/>
</dbReference>
<dbReference type="GO" id="GO:0005684">
    <property type="term" value="C:U2-type spliceosomal complex"/>
    <property type="evidence" value="ECO:0007669"/>
    <property type="project" value="TreeGrafter"/>
</dbReference>
<dbReference type="GO" id="GO:0005686">
    <property type="term" value="C:U2 snRNP"/>
    <property type="evidence" value="ECO:0007669"/>
    <property type="project" value="TreeGrafter"/>
</dbReference>
<dbReference type="Pfam" id="PF00076">
    <property type="entry name" value="RRM_1"/>
    <property type="match status" value="1"/>
</dbReference>
<dbReference type="OrthoDB" id="10258585at2759"/>
<evidence type="ECO:0000313" key="5">
    <source>
        <dbReference type="Proteomes" id="UP000449547"/>
    </source>
</evidence>
<keyword evidence="1" id="KW-0694">RNA-binding</keyword>
<dbReference type="InterPro" id="IPR012677">
    <property type="entry name" value="Nucleotide-bd_a/b_plait_sf"/>
</dbReference>
<dbReference type="AlphaFoldDB" id="A0A642UGQ6"/>
<feature type="region of interest" description="Disordered" evidence="2">
    <location>
        <begin position="1"/>
        <end position="27"/>
    </location>
</feature>
<keyword evidence="5" id="KW-1185">Reference proteome</keyword>
<dbReference type="RefSeq" id="XP_034010586.1">
    <property type="nucleotide sequence ID" value="XM_034157516.1"/>
</dbReference>
<dbReference type="VEuPathDB" id="FungiDB:DIURU_004622"/>
<evidence type="ECO:0000259" key="3">
    <source>
        <dbReference type="PROSITE" id="PS50102"/>
    </source>
</evidence>
<proteinExistence type="predicted"/>
<protein>
    <recommendedName>
        <fullName evidence="3">RRM domain-containing protein</fullName>
    </recommendedName>
</protein>
<organism evidence="4 5">
    <name type="scientific">Diutina rugosa</name>
    <name type="common">Yeast</name>
    <name type="synonym">Candida rugosa</name>
    <dbReference type="NCBI Taxonomy" id="5481"/>
    <lineage>
        <taxon>Eukaryota</taxon>
        <taxon>Fungi</taxon>
        <taxon>Dikarya</taxon>
        <taxon>Ascomycota</taxon>
        <taxon>Saccharomycotina</taxon>
        <taxon>Pichiomycetes</taxon>
        <taxon>Debaryomycetaceae</taxon>
        <taxon>Diutina</taxon>
    </lineage>
</organism>
<reference evidence="4 5" key="1">
    <citation type="submission" date="2019-07" db="EMBL/GenBank/DDBJ databases">
        <title>Genome assembly of two rare yeast pathogens: Diutina rugosa and Trichomonascus ciferrii.</title>
        <authorList>
            <person name="Mixao V."/>
            <person name="Saus E."/>
            <person name="Hansen A."/>
            <person name="Lass-Flor C."/>
            <person name="Gabaldon T."/>
        </authorList>
    </citation>
    <scope>NUCLEOTIDE SEQUENCE [LARGE SCALE GENOMIC DNA]</scope>
    <source>
        <strain evidence="4 5">CBS 613</strain>
    </source>
</reference>
<feature type="compositionally biased region" description="Basic residues" evidence="2">
    <location>
        <begin position="18"/>
        <end position="27"/>
    </location>
</feature>
<dbReference type="PANTHER" id="PTHR15608:SF0">
    <property type="entry name" value="HIV TAT-SPECIFIC FACTOR 1"/>
    <property type="match status" value="1"/>
</dbReference>
<feature type="domain" description="RRM" evidence="3">
    <location>
        <begin position="44"/>
        <end position="128"/>
    </location>
</feature>
<dbReference type="OMA" id="TRYNGEH"/>
<evidence type="ECO:0000256" key="1">
    <source>
        <dbReference type="PROSITE-ProRule" id="PRU00176"/>
    </source>
</evidence>
<dbReference type="SMART" id="SM00360">
    <property type="entry name" value="RRM"/>
    <property type="match status" value="1"/>
</dbReference>
<comment type="caution">
    <text evidence="4">The sequence shown here is derived from an EMBL/GenBank/DDBJ whole genome shotgun (WGS) entry which is preliminary data.</text>
</comment>
<dbReference type="SUPFAM" id="SSF54928">
    <property type="entry name" value="RNA-binding domain, RBD"/>
    <property type="match status" value="1"/>
</dbReference>
<dbReference type="EMBL" id="SWFT01000139">
    <property type="protein sequence ID" value="KAA8898602.1"/>
    <property type="molecule type" value="Genomic_DNA"/>
</dbReference>
<dbReference type="Gene3D" id="3.30.70.330">
    <property type="match status" value="2"/>
</dbReference>
<dbReference type="InterPro" id="IPR000504">
    <property type="entry name" value="RRM_dom"/>
</dbReference>
<dbReference type="PROSITE" id="PS50102">
    <property type="entry name" value="RRM"/>
    <property type="match status" value="1"/>
</dbReference>
<accession>A0A642UGQ6</accession>
<gene>
    <name evidence="4" type="ORF">DIURU_004622</name>
</gene>
<dbReference type="PANTHER" id="PTHR15608">
    <property type="entry name" value="SPLICING FACTOR U2AF-ASSOCIATED PROTEIN 2"/>
    <property type="match status" value="1"/>
</dbReference>
<sequence>MDREASPKADDDDNRLQIKQHRQQQRNKLHQAIASLRQEFGQKGSVFVSGLPPDTTLDEVVELFGKYGPLQQNTQHKRPRVKMYYDHDRFKGECTVFYDTVVSAAQAIELADGTTVRGHTIKVEEAIHRQKPATPQFGGQPSAAAPSAEFGKPKVALSYEEKLELERRKLSLKSTSLRIENMFRPLEFDRQLQEDIEADIVEECHRLGVDNVTVAFDGTAVTVATPTAHDATTVLNKFHDRWYDGLKLSVSRIAPTDKQD</sequence>
<evidence type="ECO:0000256" key="2">
    <source>
        <dbReference type="SAM" id="MobiDB-lite"/>
    </source>
</evidence>
<dbReference type="Proteomes" id="UP000449547">
    <property type="component" value="Unassembled WGS sequence"/>
</dbReference>